<dbReference type="GO" id="GO:0006465">
    <property type="term" value="P:signal peptide processing"/>
    <property type="evidence" value="ECO:0007669"/>
    <property type="project" value="TreeGrafter"/>
</dbReference>
<evidence type="ECO:0000256" key="1">
    <source>
        <dbReference type="ARBA" id="ARBA00005801"/>
    </source>
</evidence>
<keyword evidence="5" id="KW-1185">Reference proteome</keyword>
<comment type="similarity">
    <text evidence="1">Belongs to the peptidase A24 family.</text>
</comment>
<sequence>MLTIPFAAAAVLLIAALLTDLRSMLIPNRLTVSFFAAGCLYQTIVGGWSGLWTGLVGAAAGFVPLFILHMARGIGAGDVKLFAALGTWVGANTVLQMMMYAILYAGLIGVLLVLFNRPFSRRMFSGLLLLLHRGTEPRRKELGGWAAGGTTFPFMLAVVPGALTAWLMLT</sequence>
<dbReference type="EMBL" id="FONN01000016">
    <property type="protein sequence ID" value="SFF16361.1"/>
    <property type="molecule type" value="Genomic_DNA"/>
</dbReference>
<keyword evidence="2" id="KW-0472">Membrane</keyword>
<dbReference type="Proteomes" id="UP000183410">
    <property type="component" value="Unassembled WGS sequence"/>
</dbReference>
<keyword evidence="2" id="KW-1133">Transmembrane helix</keyword>
<proteinExistence type="inferred from homology"/>
<feature type="transmembrane region" description="Helical" evidence="2">
    <location>
        <begin position="46"/>
        <end position="67"/>
    </location>
</feature>
<dbReference type="InterPro" id="IPR050882">
    <property type="entry name" value="Prepilin_peptidase/N-MTase"/>
</dbReference>
<dbReference type="GO" id="GO:0004190">
    <property type="term" value="F:aspartic-type endopeptidase activity"/>
    <property type="evidence" value="ECO:0007669"/>
    <property type="project" value="InterPro"/>
</dbReference>
<evidence type="ECO:0000256" key="2">
    <source>
        <dbReference type="SAM" id="Phobius"/>
    </source>
</evidence>
<reference evidence="5" key="1">
    <citation type="submission" date="2016-10" db="EMBL/GenBank/DDBJ databases">
        <authorList>
            <person name="Varghese N."/>
            <person name="Submissions S."/>
        </authorList>
    </citation>
    <scope>NUCLEOTIDE SEQUENCE [LARGE SCALE GENOMIC DNA]</scope>
    <source>
        <strain evidence="5">CGMCC 1.10223</strain>
    </source>
</reference>
<feature type="transmembrane region" description="Helical" evidence="2">
    <location>
        <begin position="142"/>
        <end position="169"/>
    </location>
</feature>
<dbReference type="GO" id="GO:0005886">
    <property type="term" value="C:plasma membrane"/>
    <property type="evidence" value="ECO:0007669"/>
    <property type="project" value="TreeGrafter"/>
</dbReference>
<gene>
    <name evidence="4" type="ORF">SAMN04487969_11610</name>
</gene>
<evidence type="ECO:0000313" key="4">
    <source>
        <dbReference type="EMBL" id="SFF16361.1"/>
    </source>
</evidence>
<accession>A0A1I2GIA2</accession>
<name>A0A1I2GIA2_9BACL</name>
<feature type="transmembrane region" description="Helical" evidence="2">
    <location>
        <begin position="97"/>
        <end position="115"/>
    </location>
</feature>
<dbReference type="PANTHER" id="PTHR30487:SF0">
    <property type="entry name" value="PREPILIN LEADER PEPTIDASE_N-METHYLTRANSFERASE-RELATED"/>
    <property type="match status" value="1"/>
</dbReference>
<protein>
    <submittedName>
        <fullName evidence="4">Prepilin peptidase CpaA</fullName>
    </submittedName>
</protein>
<dbReference type="RefSeq" id="WP_046233279.1">
    <property type="nucleotide sequence ID" value="NZ_FONN01000016.1"/>
</dbReference>
<organism evidence="4 5">
    <name type="scientific">Paenibacillus algorifonticola</name>
    <dbReference type="NCBI Taxonomy" id="684063"/>
    <lineage>
        <taxon>Bacteria</taxon>
        <taxon>Bacillati</taxon>
        <taxon>Bacillota</taxon>
        <taxon>Bacilli</taxon>
        <taxon>Bacillales</taxon>
        <taxon>Paenibacillaceae</taxon>
        <taxon>Paenibacillus</taxon>
    </lineage>
</organism>
<evidence type="ECO:0000259" key="3">
    <source>
        <dbReference type="Pfam" id="PF01478"/>
    </source>
</evidence>
<feature type="domain" description="Prepilin type IV endopeptidase peptidase" evidence="3">
    <location>
        <begin position="9"/>
        <end position="109"/>
    </location>
</feature>
<dbReference type="Pfam" id="PF01478">
    <property type="entry name" value="Peptidase_A24"/>
    <property type="match status" value="1"/>
</dbReference>
<keyword evidence="2" id="KW-0812">Transmembrane</keyword>
<dbReference type="AlphaFoldDB" id="A0A1I2GIA2"/>
<dbReference type="Gene3D" id="1.20.120.1220">
    <property type="match status" value="1"/>
</dbReference>
<evidence type="ECO:0000313" key="5">
    <source>
        <dbReference type="Proteomes" id="UP000183410"/>
    </source>
</evidence>
<dbReference type="OrthoDB" id="5508079at2"/>
<dbReference type="InterPro" id="IPR000045">
    <property type="entry name" value="Prepilin_IV_endopep_pep"/>
</dbReference>
<dbReference type="PANTHER" id="PTHR30487">
    <property type="entry name" value="TYPE 4 PREPILIN-LIKE PROTEINS LEADER PEPTIDE-PROCESSING ENZYME"/>
    <property type="match status" value="1"/>
</dbReference>